<dbReference type="InterPro" id="IPR008927">
    <property type="entry name" value="6-PGluconate_DH-like_C_sf"/>
</dbReference>
<comment type="subcellular location">
    <subcellularLocation>
        <location evidence="1 9">Cytoplasm</location>
    </subcellularLocation>
</comment>
<dbReference type="GO" id="GO:0004735">
    <property type="term" value="F:pyrroline-5-carboxylate reductase activity"/>
    <property type="evidence" value="ECO:0007669"/>
    <property type="project" value="UniProtKB-UniRule"/>
</dbReference>
<keyword evidence="4 9" id="KW-0028">Amino-acid biosynthesis</keyword>
<dbReference type="FunFam" id="3.40.50.720:FF:000190">
    <property type="entry name" value="Pyrroline-5-carboxylate reductase"/>
    <property type="match status" value="1"/>
</dbReference>
<dbReference type="InterPro" id="IPR053790">
    <property type="entry name" value="P5CR-like_CS"/>
</dbReference>
<dbReference type="Pfam" id="PF14748">
    <property type="entry name" value="P5CR_dimer"/>
    <property type="match status" value="1"/>
</dbReference>
<evidence type="ECO:0000256" key="5">
    <source>
        <dbReference type="ARBA" id="ARBA00022650"/>
    </source>
</evidence>
<evidence type="ECO:0000256" key="9">
    <source>
        <dbReference type="HAMAP-Rule" id="MF_01925"/>
    </source>
</evidence>
<evidence type="ECO:0000256" key="1">
    <source>
        <dbReference type="ARBA" id="ARBA00004496"/>
    </source>
</evidence>
<dbReference type="PANTHER" id="PTHR11645:SF0">
    <property type="entry name" value="PYRROLINE-5-CARBOXYLATE REDUCTASE 3"/>
    <property type="match status" value="1"/>
</dbReference>
<proteinExistence type="inferred from homology"/>
<feature type="domain" description="Pyrroline-5-carboxylate reductase dimerisation" evidence="14">
    <location>
        <begin position="160"/>
        <end position="262"/>
    </location>
</feature>
<keyword evidence="16" id="KW-1185">Reference proteome</keyword>
<dbReference type="GO" id="GO:0055129">
    <property type="term" value="P:L-proline biosynthetic process"/>
    <property type="evidence" value="ECO:0007669"/>
    <property type="project" value="UniProtKB-UniRule"/>
</dbReference>
<evidence type="ECO:0000259" key="14">
    <source>
        <dbReference type="Pfam" id="PF14748"/>
    </source>
</evidence>
<protein>
    <recommendedName>
        <fullName evidence="9 10">Pyrroline-5-carboxylate reductase</fullName>
        <shortName evidence="9">P5C reductase</shortName>
        <shortName evidence="9">P5CR</shortName>
        <ecNumber evidence="9 10">1.5.1.2</ecNumber>
    </recommendedName>
    <alternativeName>
        <fullName evidence="9">PCA reductase</fullName>
    </alternativeName>
</protein>
<feature type="domain" description="Pyrroline-5-carboxylate reductase catalytic N-terminal" evidence="13">
    <location>
        <begin position="2"/>
        <end position="97"/>
    </location>
</feature>
<accession>A0A4R6PZM5</accession>
<dbReference type="InterPro" id="IPR000304">
    <property type="entry name" value="Pyrroline-COOH_reductase"/>
</dbReference>
<dbReference type="HAMAP" id="MF_01925">
    <property type="entry name" value="P5C_reductase"/>
    <property type="match status" value="1"/>
</dbReference>
<evidence type="ECO:0000259" key="13">
    <source>
        <dbReference type="Pfam" id="PF03807"/>
    </source>
</evidence>
<evidence type="ECO:0000256" key="12">
    <source>
        <dbReference type="RuleBase" id="RU003903"/>
    </source>
</evidence>
<dbReference type="InterPro" id="IPR029036">
    <property type="entry name" value="P5CR_dimer"/>
</dbReference>
<evidence type="ECO:0000256" key="10">
    <source>
        <dbReference type="NCBIfam" id="TIGR00112"/>
    </source>
</evidence>
<dbReference type="PROSITE" id="PS00521">
    <property type="entry name" value="P5CR"/>
    <property type="match status" value="1"/>
</dbReference>
<evidence type="ECO:0000256" key="8">
    <source>
        <dbReference type="ARBA" id="ARBA00058118"/>
    </source>
</evidence>
<evidence type="ECO:0000256" key="6">
    <source>
        <dbReference type="ARBA" id="ARBA00022857"/>
    </source>
</evidence>
<dbReference type="OrthoDB" id="9805754at2"/>
<dbReference type="EC" id="1.5.1.2" evidence="9 10"/>
<dbReference type="AlphaFoldDB" id="A0A4R6PZM5"/>
<dbReference type="Gene3D" id="3.40.50.720">
    <property type="entry name" value="NAD(P)-binding Rossmann-like Domain"/>
    <property type="match status" value="1"/>
</dbReference>
<evidence type="ECO:0000256" key="7">
    <source>
        <dbReference type="ARBA" id="ARBA00023002"/>
    </source>
</evidence>
<comment type="similarity">
    <text evidence="2 9 12">Belongs to the pyrroline-5-carboxylate reductase family.</text>
</comment>
<dbReference type="UniPathway" id="UPA00098">
    <property type="reaction ID" value="UER00361"/>
</dbReference>
<dbReference type="PIRSF" id="PIRSF000193">
    <property type="entry name" value="Pyrrol-5-carb_rd"/>
    <property type="match status" value="1"/>
</dbReference>
<dbReference type="PANTHER" id="PTHR11645">
    <property type="entry name" value="PYRROLINE-5-CARBOXYLATE REDUCTASE"/>
    <property type="match status" value="1"/>
</dbReference>
<dbReference type="Gene3D" id="1.10.3730.10">
    <property type="entry name" value="ProC C-terminal domain-like"/>
    <property type="match status" value="1"/>
</dbReference>
<dbReference type="RefSeq" id="WP_133528991.1">
    <property type="nucleotide sequence ID" value="NZ_CALCQM010000077.1"/>
</dbReference>
<evidence type="ECO:0000313" key="15">
    <source>
        <dbReference type="EMBL" id="TDP51058.1"/>
    </source>
</evidence>
<dbReference type="InterPro" id="IPR028939">
    <property type="entry name" value="P5C_Rdtase_cat_N"/>
</dbReference>
<comment type="catalytic activity">
    <reaction evidence="9">
        <text>L-proline + NAD(+) = (S)-1-pyrroline-5-carboxylate + NADH + 2 H(+)</text>
        <dbReference type="Rhea" id="RHEA:14105"/>
        <dbReference type="ChEBI" id="CHEBI:15378"/>
        <dbReference type="ChEBI" id="CHEBI:17388"/>
        <dbReference type="ChEBI" id="CHEBI:57540"/>
        <dbReference type="ChEBI" id="CHEBI:57945"/>
        <dbReference type="ChEBI" id="CHEBI:60039"/>
        <dbReference type="EC" id="1.5.1.2"/>
    </reaction>
</comment>
<dbReference type="FunFam" id="1.10.3730.10:FF:000001">
    <property type="entry name" value="Pyrroline-5-carboxylate reductase"/>
    <property type="match status" value="1"/>
</dbReference>
<comment type="function">
    <text evidence="8 9">Catalyzes the reduction of 1-pyrroline-5-carboxylate (PCA) to L-proline.</text>
</comment>
<dbReference type="NCBIfam" id="TIGR00112">
    <property type="entry name" value="proC"/>
    <property type="match status" value="1"/>
</dbReference>
<dbReference type="SUPFAM" id="SSF48179">
    <property type="entry name" value="6-phosphogluconate dehydrogenase C-terminal domain-like"/>
    <property type="match status" value="1"/>
</dbReference>
<name>A0A4R6PZM5_9FIRM</name>
<keyword evidence="7 9" id="KW-0560">Oxidoreductase</keyword>
<dbReference type="SUPFAM" id="SSF51735">
    <property type="entry name" value="NAD(P)-binding Rossmann-fold domains"/>
    <property type="match status" value="1"/>
</dbReference>
<reference evidence="15 16" key="1">
    <citation type="submission" date="2019-03" db="EMBL/GenBank/DDBJ databases">
        <title>Genomic Encyclopedia of Type Strains, Phase IV (KMG-IV): sequencing the most valuable type-strain genomes for metagenomic binning, comparative biology and taxonomic classification.</title>
        <authorList>
            <person name="Goeker M."/>
        </authorList>
    </citation>
    <scope>NUCLEOTIDE SEQUENCE [LARGE SCALE GENOMIC DNA]</scope>
    <source>
        <strain evidence="15 16">DSM 28287</strain>
    </source>
</reference>
<organism evidence="15 16">
    <name type="scientific">Aminicella lysinilytica</name>
    <dbReference type="NCBI Taxonomy" id="433323"/>
    <lineage>
        <taxon>Bacteria</taxon>
        <taxon>Bacillati</taxon>
        <taxon>Bacillota</taxon>
        <taxon>Clostridia</taxon>
        <taxon>Peptostreptococcales</taxon>
        <taxon>Anaerovoracaceae</taxon>
        <taxon>Aminicella</taxon>
    </lineage>
</organism>
<comment type="catalytic activity">
    <reaction evidence="9 12">
        <text>L-proline + NADP(+) = (S)-1-pyrroline-5-carboxylate + NADPH + 2 H(+)</text>
        <dbReference type="Rhea" id="RHEA:14109"/>
        <dbReference type="ChEBI" id="CHEBI:15378"/>
        <dbReference type="ChEBI" id="CHEBI:17388"/>
        <dbReference type="ChEBI" id="CHEBI:57783"/>
        <dbReference type="ChEBI" id="CHEBI:58349"/>
        <dbReference type="ChEBI" id="CHEBI:60039"/>
        <dbReference type="EC" id="1.5.1.2"/>
    </reaction>
</comment>
<evidence type="ECO:0000256" key="3">
    <source>
        <dbReference type="ARBA" id="ARBA00022490"/>
    </source>
</evidence>
<sequence length="267" mass="28542">MKYGFIGVGNMGGAILHGLLDSGAITTENTIICGRDYEKTSRMANDLGIEAVREQRALVERSDIFFLGVEPKNFKDIMPAVAKGYDDKKLCVSMAAGIMIDYLESFLGEDSKVIRIMPNTPAKVGEIMVSVSRNANVTDEEVETIVRLFSSMGKAAEVSEDLIHAVIGVSGSSPAYTYMYIDALAKSAADYGMSPDKARVFAAQAVIGAAKMVLSTNEDLGKLVKNVCSPGGTTIEAVESLQDSGFEKIVEKAAKAAIEKSISMSKQ</sequence>
<keyword evidence="6 9" id="KW-0521">NADP</keyword>
<dbReference type="Proteomes" id="UP000295500">
    <property type="component" value="Unassembled WGS sequence"/>
</dbReference>
<dbReference type="Pfam" id="PF03807">
    <property type="entry name" value="F420_oxidored"/>
    <property type="match status" value="1"/>
</dbReference>
<dbReference type="InterPro" id="IPR036291">
    <property type="entry name" value="NAD(P)-bd_dom_sf"/>
</dbReference>
<comment type="pathway">
    <text evidence="9 12">Amino-acid biosynthesis; L-proline biosynthesis; L-proline from L-glutamate 5-semialdehyde: step 1/1.</text>
</comment>
<gene>
    <name evidence="9" type="primary">proC</name>
    <name evidence="15" type="ORF">EV211_1335</name>
</gene>
<dbReference type="GO" id="GO:0005737">
    <property type="term" value="C:cytoplasm"/>
    <property type="evidence" value="ECO:0007669"/>
    <property type="project" value="UniProtKB-SubCell"/>
</dbReference>
<evidence type="ECO:0000256" key="4">
    <source>
        <dbReference type="ARBA" id="ARBA00022605"/>
    </source>
</evidence>
<feature type="binding site" evidence="11">
    <location>
        <begin position="6"/>
        <end position="11"/>
    </location>
    <ligand>
        <name>NADP(+)</name>
        <dbReference type="ChEBI" id="CHEBI:58349"/>
    </ligand>
</feature>
<comment type="caution">
    <text evidence="15">The sequence shown here is derived from an EMBL/GenBank/DDBJ whole genome shotgun (WGS) entry which is preliminary data.</text>
</comment>
<evidence type="ECO:0000256" key="2">
    <source>
        <dbReference type="ARBA" id="ARBA00005525"/>
    </source>
</evidence>
<evidence type="ECO:0000256" key="11">
    <source>
        <dbReference type="PIRSR" id="PIRSR000193-1"/>
    </source>
</evidence>
<dbReference type="EMBL" id="SNXO01000033">
    <property type="protein sequence ID" value="TDP51058.1"/>
    <property type="molecule type" value="Genomic_DNA"/>
</dbReference>
<keyword evidence="3 9" id="KW-0963">Cytoplasm</keyword>
<evidence type="ECO:0000313" key="16">
    <source>
        <dbReference type="Proteomes" id="UP000295500"/>
    </source>
</evidence>
<keyword evidence="5 9" id="KW-0641">Proline biosynthesis</keyword>